<feature type="domain" description="Ig-like" evidence="12">
    <location>
        <begin position="75"/>
        <end position="159"/>
    </location>
</feature>
<dbReference type="GO" id="GO:0016323">
    <property type="term" value="C:basolateral plasma membrane"/>
    <property type="evidence" value="ECO:0000318"/>
    <property type="project" value="GO_Central"/>
</dbReference>
<evidence type="ECO:0000256" key="10">
    <source>
        <dbReference type="SAM" id="MobiDB-lite"/>
    </source>
</evidence>
<evidence type="ECO:0000256" key="4">
    <source>
        <dbReference type="ARBA" id="ARBA00022729"/>
    </source>
</evidence>
<dbReference type="HOGENOM" id="CLU_040549_4_2_1"/>
<dbReference type="AlphaFoldDB" id="F6U166"/>
<evidence type="ECO:0000256" key="5">
    <source>
        <dbReference type="ARBA" id="ARBA00022737"/>
    </source>
</evidence>
<accession>F6U166</accession>
<reference evidence="13" key="2">
    <citation type="submission" date="2025-08" db="UniProtKB">
        <authorList>
            <consortium name="Ensembl"/>
        </authorList>
    </citation>
    <scope>IDENTIFICATION</scope>
</reference>
<reference evidence="13" key="3">
    <citation type="submission" date="2025-09" db="UniProtKB">
        <authorList>
            <consortium name="Ensembl"/>
        </authorList>
    </citation>
    <scope>IDENTIFICATION</scope>
</reference>
<evidence type="ECO:0000256" key="6">
    <source>
        <dbReference type="ARBA" id="ARBA00022989"/>
    </source>
</evidence>
<keyword evidence="7 11" id="KW-0472">Membrane</keyword>
<evidence type="ECO:0000313" key="13">
    <source>
        <dbReference type="Ensembl" id="ENSMODP00000014553.3"/>
    </source>
</evidence>
<gene>
    <name evidence="13" type="primary">VSIG1</name>
</gene>
<feature type="compositionally biased region" description="Polar residues" evidence="10">
    <location>
        <begin position="208"/>
        <end position="217"/>
    </location>
</feature>
<dbReference type="SMART" id="SM00409">
    <property type="entry name" value="IG"/>
    <property type="match status" value="2"/>
</dbReference>
<dbReference type="SMART" id="SM00408">
    <property type="entry name" value="IGc2"/>
    <property type="match status" value="1"/>
</dbReference>
<evidence type="ECO:0000256" key="8">
    <source>
        <dbReference type="ARBA" id="ARBA00023157"/>
    </source>
</evidence>
<dbReference type="Pfam" id="PF13927">
    <property type="entry name" value="Ig_3"/>
    <property type="match status" value="1"/>
</dbReference>
<dbReference type="Ensembl" id="ENSMODT00000014821.4">
    <property type="protein sequence ID" value="ENSMODP00000014553.3"/>
    <property type="gene ID" value="ENSMODG00000027596.2"/>
</dbReference>
<protein>
    <recommendedName>
        <fullName evidence="2">V-set and immunoglobulin domain-containing protein 1</fullName>
    </recommendedName>
</protein>
<feature type="transmembrane region" description="Helical" evidence="11">
    <location>
        <begin position="165"/>
        <end position="189"/>
    </location>
</feature>
<evidence type="ECO:0000256" key="11">
    <source>
        <dbReference type="SAM" id="Phobius"/>
    </source>
</evidence>
<dbReference type="InterPro" id="IPR013106">
    <property type="entry name" value="Ig_V-set"/>
</dbReference>
<dbReference type="InParanoid" id="F6U166"/>
<dbReference type="GeneID" id="100025632"/>
<dbReference type="PANTHER" id="PTHR44974">
    <property type="entry name" value="V-SET AND IMMUNOGLOBULIN DOMAIN-CONTAINING PROTEIN 1"/>
    <property type="match status" value="1"/>
</dbReference>
<dbReference type="GeneTree" id="ENSGT00940000160507"/>
<dbReference type="PROSITE" id="PS50835">
    <property type="entry name" value="IG_LIKE"/>
    <property type="match status" value="2"/>
</dbReference>
<dbReference type="GO" id="GO:0003382">
    <property type="term" value="P:epithelial cell morphogenesis"/>
    <property type="evidence" value="ECO:0007669"/>
    <property type="project" value="InterPro"/>
</dbReference>
<dbReference type="GO" id="GO:0030277">
    <property type="term" value="P:maintenance of gastrointestinal epithelium"/>
    <property type="evidence" value="ECO:0000318"/>
    <property type="project" value="GO_Central"/>
</dbReference>
<evidence type="ECO:0000256" key="1">
    <source>
        <dbReference type="ARBA" id="ARBA00004479"/>
    </source>
</evidence>
<dbReference type="Bgee" id="ENSMODG00000027596">
    <property type="expression patterns" value="Expressed in extraembryonic membrane and 7 other cell types or tissues"/>
</dbReference>
<dbReference type="Pfam" id="PF07686">
    <property type="entry name" value="V-set"/>
    <property type="match status" value="1"/>
</dbReference>
<keyword evidence="4" id="KW-0732">Signal</keyword>
<feature type="region of interest" description="Disordered" evidence="10">
    <location>
        <begin position="201"/>
        <end position="252"/>
    </location>
</feature>
<organism evidence="13 14">
    <name type="scientific">Monodelphis domestica</name>
    <name type="common">Gray short-tailed opossum</name>
    <dbReference type="NCBI Taxonomy" id="13616"/>
    <lineage>
        <taxon>Eukaryota</taxon>
        <taxon>Metazoa</taxon>
        <taxon>Chordata</taxon>
        <taxon>Craniata</taxon>
        <taxon>Vertebrata</taxon>
        <taxon>Euteleostomi</taxon>
        <taxon>Mammalia</taxon>
        <taxon>Metatheria</taxon>
        <taxon>Didelphimorphia</taxon>
        <taxon>Didelphidae</taxon>
        <taxon>Monodelphis</taxon>
    </lineage>
</organism>
<dbReference type="InterPro" id="IPR003599">
    <property type="entry name" value="Ig_sub"/>
</dbReference>
<dbReference type="RefSeq" id="XP_056665820.1">
    <property type="nucleotide sequence ID" value="XM_056809842.1"/>
</dbReference>
<keyword evidence="9" id="KW-0393">Immunoglobulin domain</keyword>
<dbReference type="Gene3D" id="2.60.40.10">
    <property type="entry name" value="Immunoglobulins"/>
    <property type="match status" value="2"/>
</dbReference>
<dbReference type="InterPro" id="IPR007110">
    <property type="entry name" value="Ig-like_dom"/>
</dbReference>
<dbReference type="FunCoup" id="F6U166">
    <property type="interactions" value="19"/>
</dbReference>
<evidence type="ECO:0000259" key="12">
    <source>
        <dbReference type="PROSITE" id="PS50835"/>
    </source>
</evidence>
<dbReference type="InterPro" id="IPR029861">
    <property type="entry name" value="VSIG1"/>
</dbReference>
<evidence type="ECO:0000256" key="3">
    <source>
        <dbReference type="ARBA" id="ARBA00022692"/>
    </source>
</evidence>
<name>F6U166_MONDO</name>
<evidence type="ECO:0000256" key="9">
    <source>
        <dbReference type="ARBA" id="ARBA00023319"/>
    </source>
</evidence>
<dbReference type="InterPro" id="IPR013783">
    <property type="entry name" value="Ig-like_fold"/>
</dbReference>
<keyword evidence="14" id="KW-1185">Reference proteome</keyword>
<keyword evidence="8" id="KW-1015">Disulfide bond</keyword>
<evidence type="ECO:0000313" key="14">
    <source>
        <dbReference type="Proteomes" id="UP000002280"/>
    </source>
</evidence>
<keyword evidence="3 11" id="KW-0812">Transmembrane</keyword>
<dbReference type="OMA" id="WNFISKT"/>
<dbReference type="OrthoDB" id="190835at2759"/>
<evidence type="ECO:0000256" key="7">
    <source>
        <dbReference type="ARBA" id="ARBA00023136"/>
    </source>
</evidence>
<keyword evidence="5" id="KW-0677">Repeat</keyword>
<dbReference type="STRING" id="13616.ENSMODP00000014553"/>
<evidence type="ECO:0000256" key="2">
    <source>
        <dbReference type="ARBA" id="ARBA00017514"/>
    </source>
</evidence>
<dbReference type="InterPro" id="IPR003598">
    <property type="entry name" value="Ig_sub2"/>
</dbReference>
<keyword evidence="6 11" id="KW-1133">Transmembrane helix</keyword>
<dbReference type="PANTHER" id="PTHR44974:SF1">
    <property type="entry name" value="V-SET AND IMMUNOGLOBULIN DOMAIN-CONTAINING PROTEIN 1"/>
    <property type="match status" value="1"/>
</dbReference>
<comment type="subcellular location">
    <subcellularLocation>
        <location evidence="1">Membrane</location>
        <topology evidence="1">Single-pass type I membrane protein</topology>
    </subcellularLocation>
</comment>
<dbReference type="CTD" id="340547"/>
<reference evidence="13 14" key="1">
    <citation type="journal article" date="2007" name="Nature">
        <title>Genome of the marsupial Monodelphis domestica reveals innovation in non-coding sequences.</title>
        <authorList>
            <person name="Mikkelsen T.S."/>
            <person name="Wakefield M.J."/>
            <person name="Aken B."/>
            <person name="Amemiya C.T."/>
            <person name="Chang J.L."/>
            <person name="Duke S."/>
            <person name="Garber M."/>
            <person name="Gentles A.J."/>
            <person name="Goodstadt L."/>
            <person name="Heger A."/>
            <person name="Jurka J."/>
            <person name="Kamal M."/>
            <person name="Mauceli E."/>
            <person name="Searle S.M."/>
            <person name="Sharpe T."/>
            <person name="Baker M.L."/>
            <person name="Batzer M.A."/>
            <person name="Benos P.V."/>
            <person name="Belov K."/>
            <person name="Clamp M."/>
            <person name="Cook A."/>
            <person name="Cuff J."/>
            <person name="Das R."/>
            <person name="Davidow L."/>
            <person name="Deakin J.E."/>
            <person name="Fazzari M.J."/>
            <person name="Glass J.L."/>
            <person name="Grabherr M."/>
            <person name="Greally J.M."/>
            <person name="Gu W."/>
            <person name="Hore T.A."/>
            <person name="Huttley G.A."/>
            <person name="Kleber M."/>
            <person name="Jirtle R.L."/>
            <person name="Koina E."/>
            <person name="Lee J.T."/>
            <person name="Mahony S."/>
            <person name="Marra M.A."/>
            <person name="Miller R.D."/>
            <person name="Nicholls R.D."/>
            <person name="Oda M."/>
            <person name="Papenfuss A.T."/>
            <person name="Parra Z.E."/>
            <person name="Pollock D.D."/>
            <person name="Ray D.A."/>
            <person name="Schein J.E."/>
            <person name="Speed T.P."/>
            <person name="Thompson K."/>
            <person name="VandeBerg J.L."/>
            <person name="Wade C.M."/>
            <person name="Walker J.A."/>
            <person name="Waters P.D."/>
            <person name="Webber C."/>
            <person name="Weidman J.R."/>
            <person name="Xie X."/>
            <person name="Zody M.C."/>
            <person name="Baldwin J."/>
            <person name="Abdouelleil A."/>
            <person name="Abdulkadir J."/>
            <person name="Abebe A."/>
            <person name="Abera B."/>
            <person name="Abreu J."/>
            <person name="Acer S.C."/>
            <person name="Aftuck L."/>
            <person name="Alexander A."/>
            <person name="An P."/>
            <person name="Anderson E."/>
            <person name="Anderson S."/>
            <person name="Arachi H."/>
            <person name="Azer M."/>
            <person name="Bachantsang P."/>
            <person name="Barry A."/>
            <person name="Bayul T."/>
            <person name="Berlin A."/>
            <person name="Bessette D."/>
            <person name="Bloom T."/>
            <person name="Bloom T."/>
            <person name="Boguslavskiy L."/>
            <person name="Bonnet C."/>
            <person name="Boukhgalter B."/>
            <person name="Bourzgui I."/>
            <person name="Brown A."/>
            <person name="Cahill P."/>
            <person name="Channer S."/>
            <person name="Cheshatsang Y."/>
            <person name="Chuda L."/>
            <person name="Citroen M."/>
            <person name="Collymore A."/>
            <person name="Cooke P."/>
            <person name="Costello M."/>
            <person name="D'Aco K."/>
            <person name="Daza R."/>
            <person name="De Haan G."/>
            <person name="DeGray S."/>
            <person name="DeMaso C."/>
            <person name="Dhargay N."/>
            <person name="Dooley K."/>
            <person name="Dooley E."/>
            <person name="Doricent M."/>
            <person name="Dorje P."/>
            <person name="Dorjee K."/>
            <person name="Dupes A."/>
            <person name="Elong R."/>
            <person name="Falk J."/>
            <person name="Farina A."/>
            <person name="Faro S."/>
            <person name="Ferguson D."/>
            <person name="Fisher S."/>
            <person name="Foley C.D."/>
            <person name="Franke A."/>
            <person name="Friedrich D."/>
            <person name="Gadbois L."/>
            <person name="Gearin G."/>
            <person name="Gearin C.R."/>
            <person name="Giannoukos G."/>
            <person name="Goode T."/>
            <person name="Graham J."/>
            <person name="Grandbois E."/>
            <person name="Grewal S."/>
            <person name="Gyaltsen K."/>
            <person name="Hafez N."/>
            <person name="Hagos B."/>
            <person name="Hall J."/>
            <person name="Henson C."/>
            <person name="Hollinger A."/>
            <person name="Honan T."/>
            <person name="Huard M.D."/>
            <person name="Hughes L."/>
            <person name="Hurhula B."/>
            <person name="Husby M.E."/>
            <person name="Kamat A."/>
            <person name="Kanga B."/>
            <person name="Kashin S."/>
            <person name="Khazanovich D."/>
            <person name="Kisner P."/>
            <person name="Lance K."/>
            <person name="Lara M."/>
            <person name="Lee W."/>
            <person name="Lennon N."/>
            <person name="Letendre F."/>
            <person name="LeVine R."/>
            <person name="Lipovsky A."/>
            <person name="Liu X."/>
            <person name="Liu J."/>
            <person name="Liu S."/>
            <person name="Lokyitsang T."/>
            <person name="Lokyitsang Y."/>
            <person name="Lubonja R."/>
            <person name="Lui A."/>
            <person name="MacDonald P."/>
            <person name="Magnisalis V."/>
            <person name="Maru K."/>
            <person name="Matthews C."/>
            <person name="McCusker W."/>
            <person name="McDonough S."/>
            <person name="Mehta T."/>
            <person name="Meldrim J."/>
            <person name="Meneus L."/>
            <person name="Mihai O."/>
            <person name="Mihalev A."/>
            <person name="Mihova T."/>
            <person name="Mittelman R."/>
            <person name="Mlenga V."/>
            <person name="Montmayeur A."/>
            <person name="Mulrain L."/>
            <person name="Navidi A."/>
            <person name="Naylor J."/>
            <person name="Negash T."/>
            <person name="Nguyen T."/>
            <person name="Nguyen N."/>
            <person name="Nicol R."/>
            <person name="Norbu C."/>
            <person name="Norbu N."/>
            <person name="Novod N."/>
            <person name="O'Neill B."/>
            <person name="Osman S."/>
            <person name="Markiewicz E."/>
            <person name="Oyono O.L."/>
            <person name="Patti C."/>
            <person name="Phunkhang P."/>
            <person name="Pierre F."/>
            <person name="Priest M."/>
            <person name="Raghuraman S."/>
            <person name="Rege F."/>
            <person name="Reyes R."/>
            <person name="Rise C."/>
            <person name="Rogov P."/>
            <person name="Ross K."/>
            <person name="Ryan E."/>
            <person name="Settipalli S."/>
            <person name="Shea T."/>
            <person name="Sherpa N."/>
            <person name="Shi L."/>
            <person name="Shih D."/>
            <person name="Sparrow T."/>
            <person name="Spaulding J."/>
            <person name="Stalker J."/>
            <person name="Stange-Thomann N."/>
            <person name="Stavropoulos S."/>
            <person name="Stone C."/>
            <person name="Strader C."/>
            <person name="Tesfaye S."/>
            <person name="Thomson T."/>
            <person name="Thoulutsang Y."/>
            <person name="Thoulutsang D."/>
            <person name="Topham K."/>
            <person name="Topping I."/>
            <person name="Tsamla T."/>
            <person name="Vassiliev H."/>
            <person name="Vo A."/>
            <person name="Wangchuk T."/>
            <person name="Wangdi T."/>
            <person name="Weiand M."/>
            <person name="Wilkinson J."/>
            <person name="Wilson A."/>
            <person name="Yadav S."/>
            <person name="Young G."/>
            <person name="Yu Q."/>
            <person name="Zembek L."/>
            <person name="Zhong D."/>
            <person name="Zimmer A."/>
            <person name="Zwirko Z."/>
            <person name="Jaffe D.B."/>
            <person name="Alvarez P."/>
            <person name="Brockman W."/>
            <person name="Butler J."/>
            <person name="Chin C."/>
            <person name="Gnerre S."/>
            <person name="MacCallum I."/>
            <person name="Graves J.A."/>
            <person name="Ponting C.P."/>
            <person name="Breen M."/>
            <person name="Samollow P.B."/>
            <person name="Lander E.S."/>
            <person name="Lindblad-Toh K."/>
        </authorList>
    </citation>
    <scope>NUCLEOTIDE SEQUENCE [LARGE SCALE GENOMIC DNA]</scope>
</reference>
<dbReference type="Proteomes" id="UP000002280">
    <property type="component" value="Chromosome X"/>
</dbReference>
<dbReference type="eggNOG" id="ENOG502QU0R">
    <property type="taxonomic scope" value="Eukaryota"/>
</dbReference>
<feature type="domain" description="Ig-like" evidence="12">
    <location>
        <begin position="1"/>
        <end position="66"/>
    </location>
</feature>
<dbReference type="SUPFAM" id="SSF48726">
    <property type="entry name" value="Immunoglobulin"/>
    <property type="match status" value="2"/>
</dbReference>
<dbReference type="InterPro" id="IPR036179">
    <property type="entry name" value="Ig-like_dom_sf"/>
</dbReference>
<sequence>MTAVYYSQDGQASGIGKYKDRVTGTSTPGNASITISNMQPSDSGVYVCDVTNPPDFQGINQGLIVANVLVKPSKPYCSIRGTPEANHAISLSCFSAEGAPPPKYQWFKLEEDTIKPVNEQYNPTTGLLVIGNLTTFEKGHYQCIASNSLGNSSCEIDLTTGHSEAGIIVGALIGALLAAIIICLIVWFFMTKSKSKKGKAITKEMQPMTKTLQSSEYESVPAQETAPREVPLSPTEPELLAPNHEEAEGEEK</sequence>
<dbReference type="FunFam" id="2.60.40.10:FF:000095">
    <property type="entry name" value="immunoglobulin superfamily member 11 isoform X1"/>
    <property type="match status" value="1"/>
</dbReference>
<proteinExistence type="predicted"/>